<dbReference type="InterPro" id="IPR050312">
    <property type="entry name" value="IolE/XylAMocC-like"/>
</dbReference>
<accession>A0A143BJD9</accession>
<dbReference type="eggNOG" id="COG1082">
    <property type="taxonomic scope" value="Bacteria"/>
</dbReference>
<dbReference type="OrthoDB" id="9779184at2"/>
<dbReference type="PANTHER" id="PTHR12110">
    <property type="entry name" value="HYDROXYPYRUVATE ISOMERASE"/>
    <property type="match status" value="1"/>
</dbReference>
<evidence type="ECO:0000259" key="1">
    <source>
        <dbReference type="Pfam" id="PF01261"/>
    </source>
</evidence>
<dbReference type="InterPro" id="IPR013022">
    <property type="entry name" value="Xyl_isomerase-like_TIM-brl"/>
</dbReference>
<keyword evidence="3" id="KW-1185">Reference proteome</keyword>
<dbReference type="AlphaFoldDB" id="A0A143BJD9"/>
<dbReference type="STRING" id="1379270.GEMMAAP_07005"/>
<reference evidence="2 3" key="1">
    <citation type="journal article" date="2014" name="Proc. Natl. Acad. Sci. U.S.A.">
        <title>Functional type 2 photosynthetic reaction centers found in the rare bacterial phylum Gemmatimonadetes.</title>
        <authorList>
            <person name="Zeng Y."/>
            <person name="Feng F."/>
            <person name="Medova H."/>
            <person name="Dean J."/>
            <person name="Koblizek M."/>
        </authorList>
    </citation>
    <scope>NUCLEOTIDE SEQUENCE [LARGE SCALE GENOMIC DNA]</scope>
    <source>
        <strain evidence="2 3">AP64</strain>
    </source>
</reference>
<evidence type="ECO:0000313" key="3">
    <source>
        <dbReference type="Proteomes" id="UP000076404"/>
    </source>
</evidence>
<organism evidence="2 3">
    <name type="scientific">Gemmatimonas phototrophica</name>
    <dbReference type="NCBI Taxonomy" id="1379270"/>
    <lineage>
        <taxon>Bacteria</taxon>
        <taxon>Pseudomonadati</taxon>
        <taxon>Gemmatimonadota</taxon>
        <taxon>Gemmatimonadia</taxon>
        <taxon>Gemmatimonadales</taxon>
        <taxon>Gemmatimonadaceae</taxon>
        <taxon>Gemmatimonas</taxon>
    </lineage>
</organism>
<protein>
    <recommendedName>
        <fullName evidence="1">Xylose isomerase-like TIM barrel domain-containing protein</fullName>
    </recommendedName>
</protein>
<proteinExistence type="predicted"/>
<dbReference type="Pfam" id="PF01261">
    <property type="entry name" value="AP_endonuc_2"/>
    <property type="match status" value="1"/>
</dbReference>
<gene>
    <name evidence="2" type="ORF">GEMMAAP_07005</name>
</gene>
<reference evidence="2 3" key="2">
    <citation type="journal article" date="2016" name="Environ. Microbiol. Rep.">
        <title>Metagenomic evidence for the presence of phototrophic Gemmatimonadetes bacteria in diverse environments.</title>
        <authorList>
            <person name="Zeng Y."/>
            <person name="Baumbach J."/>
            <person name="Barbosa E.G."/>
            <person name="Azevedo V."/>
            <person name="Zhang C."/>
            <person name="Koblizek M."/>
        </authorList>
    </citation>
    <scope>NUCLEOTIDE SEQUENCE [LARGE SCALE GENOMIC DNA]</scope>
    <source>
        <strain evidence="2 3">AP64</strain>
    </source>
</reference>
<dbReference type="SUPFAM" id="SSF51658">
    <property type="entry name" value="Xylose isomerase-like"/>
    <property type="match status" value="1"/>
</dbReference>
<dbReference type="Proteomes" id="UP000076404">
    <property type="component" value="Chromosome"/>
</dbReference>
<dbReference type="RefSeq" id="WP_026850408.1">
    <property type="nucleotide sequence ID" value="NZ_CP011454.1"/>
</dbReference>
<feature type="domain" description="Xylose isomerase-like TIM barrel" evidence="1">
    <location>
        <begin position="47"/>
        <end position="284"/>
    </location>
</feature>
<dbReference type="PANTHER" id="PTHR12110:SF41">
    <property type="entry name" value="INOSOSE DEHYDRATASE"/>
    <property type="match status" value="1"/>
</dbReference>
<dbReference type="EMBL" id="CP011454">
    <property type="protein sequence ID" value="AMW04661.1"/>
    <property type="molecule type" value="Genomic_DNA"/>
</dbReference>
<dbReference type="Gene3D" id="3.20.20.150">
    <property type="entry name" value="Divalent-metal-dependent TIM barrel enzymes"/>
    <property type="match status" value="1"/>
</dbReference>
<dbReference type="InterPro" id="IPR036237">
    <property type="entry name" value="Xyl_isomerase-like_sf"/>
</dbReference>
<sequence>MHRREFLRYSGLGVATWATGTGISWAAPMQVGCAAITWGGNDPAAIADIAAAGYPGIQLRASAVQRWRETPEVLKALLAQHRLAFPVLSSGSVPFEAARLADAVALHVQQARFARATGCTFLQVTDERPRNSTPVPDDYARMGRALSDIGARVADEGVTLVYHNHMNALGERPDEVARILDAAKTDHVKLLLDVAHWQAAGGDPVAAVSQYASRIAVVHLKDLERPAPGGSATSYRFRELGAGRVNLPGVLAALNTTGFGGWGIVELDGVPDPAQSPRYYAEGSRRYLETHNVRVTR</sequence>
<dbReference type="KEGG" id="gph:GEMMAAP_07005"/>
<name>A0A143BJD9_9BACT</name>
<evidence type="ECO:0000313" key="2">
    <source>
        <dbReference type="EMBL" id="AMW04661.1"/>
    </source>
</evidence>